<dbReference type="GO" id="GO:0005634">
    <property type="term" value="C:nucleus"/>
    <property type="evidence" value="ECO:0007669"/>
    <property type="project" value="TreeGrafter"/>
</dbReference>
<dbReference type="Pfam" id="PF00856">
    <property type="entry name" value="SET"/>
    <property type="match status" value="1"/>
</dbReference>
<keyword evidence="4" id="KW-1185">Reference proteome</keyword>
<feature type="domain" description="SET" evidence="2">
    <location>
        <begin position="58"/>
        <end position="95"/>
    </location>
</feature>
<comment type="caution">
    <text evidence="3">The sequence shown here is derived from an EMBL/GenBank/DDBJ whole genome shotgun (WGS) entry which is preliminary data.</text>
</comment>
<protein>
    <recommendedName>
        <fullName evidence="2">SET domain-containing protein</fullName>
    </recommendedName>
</protein>
<evidence type="ECO:0000313" key="4">
    <source>
        <dbReference type="Proteomes" id="UP000654075"/>
    </source>
</evidence>
<evidence type="ECO:0000256" key="1">
    <source>
        <dbReference type="SAM" id="MobiDB-lite"/>
    </source>
</evidence>
<dbReference type="CDD" id="cd20071">
    <property type="entry name" value="SET_SMYD"/>
    <property type="match status" value="1"/>
</dbReference>
<dbReference type="Gene3D" id="2.170.270.10">
    <property type="entry name" value="SET domain"/>
    <property type="match status" value="1"/>
</dbReference>
<feature type="region of interest" description="Disordered" evidence="1">
    <location>
        <begin position="171"/>
        <end position="217"/>
    </location>
</feature>
<feature type="compositionally biased region" description="Basic and acidic residues" evidence="1">
    <location>
        <begin position="191"/>
        <end position="205"/>
    </location>
</feature>
<feature type="compositionally biased region" description="Acidic residues" evidence="1">
    <location>
        <begin position="175"/>
        <end position="189"/>
    </location>
</feature>
<sequence length="384" mass="41526">MAVTKTWSQVEGLSEASKDRLQAVVRLNSLGFYTHSEQLCHHCNFTALTGSGLFALASGFNHSCEPSVVRFSLGDITAFVTNRPIEAGEELCISYIESELLCAPTSLRSQSLNRDFRCGCRKCTTPGQPDELAPDEGTERTFMRVDAQVQANLSLLPAEERVEAVQAALAGQMGDESEGEEESEEEGEGVESSREVHGTPRKEGGEGGASAKDAKDKKASVTVLLGKDAQELRVVQAMALMQLGRHSEALSVWRRLAAFSCHHCPPFDEALAVYASQAALCALSEAAAATAGDAHPPGQAAGEYVALAVEAHRAACGADLFQWRYRRELEESVASAEVKAEFWRIAVATSGRQAVTVRSFELAISDWRFAADETTQAFDEFRDT</sequence>
<evidence type="ECO:0000259" key="2">
    <source>
        <dbReference type="Pfam" id="PF00856"/>
    </source>
</evidence>
<dbReference type="InterPro" id="IPR046341">
    <property type="entry name" value="SET_dom_sf"/>
</dbReference>
<name>A0A813FMT2_POLGL</name>
<dbReference type="OrthoDB" id="1028014at2759"/>
<dbReference type="InterPro" id="IPR050869">
    <property type="entry name" value="H3K4_H4K5_MeTrfase"/>
</dbReference>
<organism evidence="3 4">
    <name type="scientific">Polarella glacialis</name>
    <name type="common">Dinoflagellate</name>
    <dbReference type="NCBI Taxonomy" id="89957"/>
    <lineage>
        <taxon>Eukaryota</taxon>
        <taxon>Sar</taxon>
        <taxon>Alveolata</taxon>
        <taxon>Dinophyceae</taxon>
        <taxon>Suessiales</taxon>
        <taxon>Suessiaceae</taxon>
        <taxon>Polarella</taxon>
    </lineage>
</organism>
<reference evidence="3" key="1">
    <citation type="submission" date="2021-02" db="EMBL/GenBank/DDBJ databases">
        <authorList>
            <person name="Dougan E. K."/>
            <person name="Rhodes N."/>
            <person name="Thang M."/>
            <person name="Chan C."/>
        </authorList>
    </citation>
    <scope>NUCLEOTIDE SEQUENCE</scope>
</reference>
<dbReference type="Proteomes" id="UP000654075">
    <property type="component" value="Unassembled WGS sequence"/>
</dbReference>
<dbReference type="SUPFAM" id="SSF82199">
    <property type="entry name" value="SET domain"/>
    <property type="match status" value="1"/>
</dbReference>
<evidence type="ECO:0000313" key="3">
    <source>
        <dbReference type="EMBL" id="CAE8614107.1"/>
    </source>
</evidence>
<gene>
    <name evidence="3" type="ORF">PGLA1383_LOCUS31841</name>
</gene>
<dbReference type="AlphaFoldDB" id="A0A813FMT2"/>
<dbReference type="InterPro" id="IPR001214">
    <property type="entry name" value="SET_dom"/>
</dbReference>
<proteinExistence type="predicted"/>
<accession>A0A813FMT2</accession>
<dbReference type="PANTHER" id="PTHR12197">
    <property type="entry name" value="HISTONE-LYSINE N-METHYLTRANSFERASE SMYD"/>
    <property type="match status" value="1"/>
</dbReference>
<dbReference type="PANTHER" id="PTHR12197:SF251">
    <property type="entry name" value="EG:BACR7C10.4 PROTEIN"/>
    <property type="match status" value="1"/>
</dbReference>
<dbReference type="EMBL" id="CAJNNV010025365">
    <property type="protein sequence ID" value="CAE8614107.1"/>
    <property type="molecule type" value="Genomic_DNA"/>
</dbReference>